<dbReference type="InterPro" id="IPR052724">
    <property type="entry name" value="GT117_domain-containing"/>
</dbReference>
<comment type="caution">
    <text evidence="5">The sequence shown here is derived from an EMBL/GenBank/DDBJ whole genome shotgun (WGS) entry which is preliminary data.</text>
</comment>
<reference evidence="5 6" key="1">
    <citation type="submission" date="2020-08" db="EMBL/GenBank/DDBJ databases">
        <title>Genomic Encyclopedia of Type Strains, Phase IV (KMG-IV): sequencing the most valuable type-strain genomes for metagenomic binning, comparative biology and taxonomic classification.</title>
        <authorList>
            <person name="Goeker M."/>
        </authorList>
    </citation>
    <scope>NUCLEOTIDE SEQUENCE [LARGE SCALE GENOMIC DNA]</scope>
    <source>
        <strain evidence="5 6">DSM 23562</strain>
    </source>
</reference>
<dbReference type="Gene3D" id="1.25.40.10">
    <property type="entry name" value="Tetratricopeptide repeat domain"/>
    <property type="match status" value="1"/>
</dbReference>
<dbReference type="PANTHER" id="PTHR16214:SF3">
    <property type="entry name" value="TRANSMEMBRANE PROTEIN 260"/>
    <property type="match status" value="1"/>
</dbReference>
<keyword evidence="4" id="KW-0472">Membrane</keyword>
<dbReference type="InterPro" id="IPR021280">
    <property type="entry name" value="TMEM260-like"/>
</dbReference>
<evidence type="ECO:0000256" key="2">
    <source>
        <dbReference type="ARBA" id="ARBA00022803"/>
    </source>
</evidence>
<feature type="transmembrane region" description="Helical" evidence="4">
    <location>
        <begin position="75"/>
        <end position="100"/>
    </location>
</feature>
<sequence length="683" mass="75554">MRVLLDRFGLLVAFLISILLLWWGAAPWLTYHDSGEFALAAESGGIPHAPGAPTYCFLAWGFVALGQRLFPLWEAAYLTNLFSGLWGALTITTTIALARLGSRQLFGDRRGDHLPLLLVPAQLLGSSTFVEQSCITEQYTLQTALWMGVLLVLTKIALQGKHRLGLVLGGLIGLAIGNHPSQIILIPLLGLAVYLVPRTRRVKSAGEGILGLLLGLLIFLYIPLRSRVDPTIDFGNADTFERFLRVVLREQWQQRPLSAAPSGFVQEWLQSYDFWGQLGPLGFLLAVLGGVVLWQRYRPLLGLLLGLGGIYTGGLLWAHLHQAGIDLMYLRDYGVKDWHLPLYTFAVLLACFGAEGCARRFAEKGRLVVTLLSVGLVVWGALQAVTSHSLRHFTAPQQFLTDTLAPLPKDALIIASSDNLTLMLGYAAYTKTGPSALSPAHSRFRVLSNPSLVTMERVLSEGGEGAWNTQAQSDYLVRLTTEAPPFHAPIFTPGQPLPRIFIEYYAGYPRASQYLRPAGWLFEVSEAPVSDEEIRLAEKNLQLEHPELLKEATGKEHRLEREMRGLVHQSRGAFFYERRLWPEAAEALRLSCTYLSRSGRTWYCLGTSYENLGRLPEARSAYLEAIEVEPTLEGPRLALGVLLAQSGQLEAAKELFAQELALSPKNEAARANLQLVTRQLGSR</sequence>
<keyword evidence="4" id="KW-0812">Transmembrane</keyword>
<dbReference type="Proteomes" id="UP000520814">
    <property type="component" value="Unassembled WGS sequence"/>
</dbReference>
<feature type="transmembrane region" description="Helical" evidence="4">
    <location>
        <begin position="164"/>
        <end position="196"/>
    </location>
</feature>
<feature type="transmembrane region" description="Helical" evidence="4">
    <location>
        <begin position="274"/>
        <end position="294"/>
    </location>
</feature>
<dbReference type="InterPro" id="IPR019734">
    <property type="entry name" value="TPR_rpt"/>
</dbReference>
<keyword evidence="4" id="KW-1133">Transmembrane helix</keyword>
<dbReference type="SUPFAM" id="SSF48452">
    <property type="entry name" value="TPR-like"/>
    <property type="match status" value="1"/>
</dbReference>
<feature type="transmembrane region" description="Helical" evidence="4">
    <location>
        <begin position="340"/>
        <end position="358"/>
    </location>
</feature>
<protein>
    <recommendedName>
        <fullName evidence="7">DUF2723 domain-containing protein</fullName>
    </recommendedName>
</protein>
<dbReference type="AlphaFoldDB" id="A0A7W9SUJ4"/>
<feature type="transmembrane region" description="Helical" evidence="4">
    <location>
        <begin position="365"/>
        <end position="382"/>
    </location>
</feature>
<evidence type="ECO:0000256" key="4">
    <source>
        <dbReference type="SAM" id="Phobius"/>
    </source>
</evidence>
<name>A0A7W9SUJ4_ARMRO</name>
<organism evidence="5 6">
    <name type="scientific">Armatimonas rosea</name>
    <dbReference type="NCBI Taxonomy" id="685828"/>
    <lineage>
        <taxon>Bacteria</taxon>
        <taxon>Bacillati</taxon>
        <taxon>Armatimonadota</taxon>
        <taxon>Armatimonadia</taxon>
        <taxon>Armatimonadales</taxon>
        <taxon>Armatimonadaceae</taxon>
        <taxon>Armatimonas</taxon>
    </lineage>
</organism>
<feature type="transmembrane region" description="Helical" evidence="4">
    <location>
        <begin position="301"/>
        <end position="320"/>
    </location>
</feature>
<keyword evidence="2 3" id="KW-0802">TPR repeat</keyword>
<dbReference type="RefSeq" id="WP_184200883.1">
    <property type="nucleotide sequence ID" value="NZ_JACHGW010000004.1"/>
</dbReference>
<evidence type="ECO:0000256" key="1">
    <source>
        <dbReference type="ARBA" id="ARBA00022737"/>
    </source>
</evidence>
<dbReference type="InterPro" id="IPR013105">
    <property type="entry name" value="TPR_2"/>
</dbReference>
<keyword evidence="1" id="KW-0677">Repeat</keyword>
<proteinExistence type="predicted"/>
<evidence type="ECO:0000313" key="6">
    <source>
        <dbReference type="Proteomes" id="UP000520814"/>
    </source>
</evidence>
<dbReference type="InterPro" id="IPR011990">
    <property type="entry name" value="TPR-like_helical_dom_sf"/>
</dbReference>
<evidence type="ECO:0000256" key="3">
    <source>
        <dbReference type="PROSITE-ProRule" id="PRU00339"/>
    </source>
</evidence>
<dbReference type="PROSITE" id="PS50005">
    <property type="entry name" value="TPR"/>
    <property type="match status" value="2"/>
</dbReference>
<dbReference type="Pfam" id="PF11028">
    <property type="entry name" value="TMEM260-like"/>
    <property type="match status" value="1"/>
</dbReference>
<evidence type="ECO:0000313" key="5">
    <source>
        <dbReference type="EMBL" id="MBB6052229.1"/>
    </source>
</evidence>
<dbReference type="Pfam" id="PF07719">
    <property type="entry name" value="TPR_2"/>
    <property type="match status" value="1"/>
</dbReference>
<feature type="transmembrane region" description="Helical" evidence="4">
    <location>
        <begin position="208"/>
        <end position="224"/>
    </location>
</feature>
<dbReference type="EMBL" id="JACHGW010000004">
    <property type="protein sequence ID" value="MBB6052229.1"/>
    <property type="molecule type" value="Genomic_DNA"/>
</dbReference>
<feature type="transmembrane region" description="Helical" evidence="4">
    <location>
        <begin position="7"/>
        <end position="25"/>
    </location>
</feature>
<feature type="repeat" description="TPR" evidence="3">
    <location>
        <begin position="633"/>
        <end position="666"/>
    </location>
</feature>
<evidence type="ECO:0008006" key="7">
    <source>
        <dbReference type="Google" id="ProtNLM"/>
    </source>
</evidence>
<dbReference type="SMART" id="SM00028">
    <property type="entry name" value="TPR"/>
    <property type="match status" value="2"/>
</dbReference>
<dbReference type="PANTHER" id="PTHR16214">
    <property type="entry name" value="TRANSMEMBRANE PROTEIN 260"/>
    <property type="match status" value="1"/>
</dbReference>
<feature type="repeat" description="TPR" evidence="3">
    <location>
        <begin position="599"/>
        <end position="632"/>
    </location>
</feature>
<gene>
    <name evidence="5" type="ORF">HNQ39_004050</name>
</gene>
<accession>A0A7W9SUJ4</accession>
<keyword evidence="6" id="KW-1185">Reference proteome</keyword>